<evidence type="ECO:0000313" key="2">
    <source>
        <dbReference type="EnsemblPlants" id="TraesCS7D02G003800.2"/>
    </source>
</evidence>
<dbReference type="InterPro" id="IPR016024">
    <property type="entry name" value="ARM-type_fold"/>
</dbReference>
<name>A0A3B6T776_WHEAT</name>
<keyword evidence="1" id="KW-0812">Transmembrane</keyword>
<dbReference type="Gramene" id="TraesNOR7D03G04320550.2">
    <property type="protein sequence ID" value="TraesNOR7D03G04320550.2"/>
    <property type="gene ID" value="TraesNOR7D03G04320550"/>
</dbReference>
<dbReference type="PANTHER" id="PTHR33115:SF80">
    <property type="entry name" value="DUF4220 DOMAIN-CONTAINING PROTEIN"/>
    <property type="match status" value="1"/>
</dbReference>
<reference evidence="2" key="2">
    <citation type="submission" date="2018-10" db="UniProtKB">
        <authorList>
            <consortium name="EnsemblPlants"/>
        </authorList>
    </citation>
    <scope>IDENTIFICATION</scope>
</reference>
<dbReference type="GeneID" id="123168186"/>
<evidence type="ECO:0000313" key="3">
    <source>
        <dbReference type="Proteomes" id="UP000019116"/>
    </source>
</evidence>
<dbReference type="Gramene" id="TraesMAC7D03G04263260.2">
    <property type="protein sequence ID" value="TraesMAC7D03G04263260.2"/>
    <property type="gene ID" value="TraesMAC7D03G04263260"/>
</dbReference>
<dbReference type="Gramene" id="TraesJAG7D03G04256340.2">
    <property type="protein sequence ID" value="TraesJAG7D03G04256340.2"/>
    <property type="gene ID" value="TraesJAG7D03G04256340"/>
</dbReference>
<dbReference type="SUPFAM" id="SSF48371">
    <property type="entry name" value="ARM repeat"/>
    <property type="match status" value="1"/>
</dbReference>
<feature type="transmembrane region" description="Helical" evidence="1">
    <location>
        <begin position="77"/>
        <end position="96"/>
    </location>
</feature>
<protein>
    <recommendedName>
        <fullName evidence="4">BLE2 protein</fullName>
    </recommendedName>
</protein>
<feature type="transmembrane region" description="Helical" evidence="1">
    <location>
        <begin position="52"/>
        <end position="71"/>
    </location>
</feature>
<organism evidence="2">
    <name type="scientific">Triticum aestivum</name>
    <name type="common">Wheat</name>
    <dbReference type="NCBI Taxonomy" id="4565"/>
    <lineage>
        <taxon>Eukaryota</taxon>
        <taxon>Viridiplantae</taxon>
        <taxon>Streptophyta</taxon>
        <taxon>Embryophyta</taxon>
        <taxon>Tracheophyta</taxon>
        <taxon>Spermatophyta</taxon>
        <taxon>Magnoliopsida</taxon>
        <taxon>Liliopsida</taxon>
        <taxon>Poales</taxon>
        <taxon>Poaceae</taxon>
        <taxon>BOP clade</taxon>
        <taxon>Pooideae</taxon>
        <taxon>Triticodae</taxon>
        <taxon>Triticeae</taxon>
        <taxon>Triticinae</taxon>
        <taxon>Triticum</taxon>
    </lineage>
</organism>
<dbReference type="AlphaFoldDB" id="A0A3B6T776"/>
<feature type="transmembrane region" description="Helical" evidence="1">
    <location>
        <begin position="209"/>
        <end position="228"/>
    </location>
</feature>
<dbReference type="SMR" id="A0A3B6T776"/>
<dbReference type="STRING" id="4565.A0A3B6T776"/>
<evidence type="ECO:0008006" key="4">
    <source>
        <dbReference type="Google" id="ProtNLM"/>
    </source>
</evidence>
<accession>A0A3B6T776</accession>
<keyword evidence="1" id="KW-1133">Transmembrane helix</keyword>
<dbReference type="Gramene" id="TraesCS7D02G003800.2">
    <property type="protein sequence ID" value="TraesCS7D02G003800.2"/>
    <property type="gene ID" value="TraesCS7D02G003800"/>
</dbReference>
<dbReference type="Gramene" id="TraesLDM7D03G04278610.1">
    <property type="protein sequence ID" value="TraesLDM7D03G04278610.1"/>
    <property type="gene ID" value="TraesLDM7D03G04278610"/>
</dbReference>
<dbReference type="Gramene" id="TraesSYM7D03G04325560.1">
    <property type="protein sequence ID" value="TraesSYM7D03G04325560.1"/>
    <property type="gene ID" value="TraesSYM7D03G04325560"/>
</dbReference>
<keyword evidence="1" id="KW-0472">Membrane</keyword>
<dbReference type="PaxDb" id="4565-Traes_7DS_49CF230B9.2"/>
<evidence type="ECO:0000256" key="1">
    <source>
        <dbReference type="SAM" id="Phobius"/>
    </source>
</evidence>
<proteinExistence type="predicted"/>
<dbReference type="RefSeq" id="XP_044441992.1">
    <property type="nucleotide sequence ID" value="XM_044586057.1"/>
</dbReference>
<dbReference type="KEGG" id="taes:123168186"/>
<dbReference type="Gramene" id="TraesARI7D03G04346570.1">
    <property type="protein sequence ID" value="TraesARI7D03G04346570.1"/>
    <property type="gene ID" value="TraesARI7D03G04346570"/>
</dbReference>
<dbReference type="EnsemblPlants" id="TraesCS7D02G003800.2">
    <property type="protein sequence ID" value="TraesCS7D02G003800.2"/>
    <property type="gene ID" value="TraesCS7D02G003800"/>
</dbReference>
<sequence length="884" mass="99100">MAPPHRQEVLAIFSTERKAGLNSVDDSKWAEVKHINCYATFMGYLWMAMRGVSVLVVTWTTVVLLGGFVSMLNTKDFWFLTVITLVQTAGVFDMHLSENLIAIPRLCLGFLHTVTITITREGGQVRRNERSCMPCLPAPVGRWSLMVRNVLGAVLEIAQGIAFANILCLLAAIYGFGLYITCAGCVWRLKERDYGSSDGDGANKNPALFVLYILGVFQGTILFYRIMLGRAGRRIANQVAEEYRFEDYSPVLGYLDELRIGCDKDSSFARGRNLITYALQLMESHSPDDLLSGTRILDTLITYDDSPQSPEDLPSTSVTVWTGYVNVNIHTPRQEEQKGTRMPMVKERLIGSSSSGKIFQKLLKALDSRSPCNAEMRKKAARIVCALAGDIHLKQFPGGIRCISSLLDASLHEVDEYKQLMLQGLFIIEKLATDEDNCRVMSHINGLVSMIMRPLSRDLLHRVNHDEWSDVVDASLRLTCTWLNTATGNSGEKLCSQIIVNKEAISAMLTILICDKCHKERLILAMKVLLITKIQGQENIVVQLLGIFLGYRKDDYITGLAGEKLLMLSKESKSNAKTILEGNIILEQNGDSAQRIIGALYFEERNKFRICAAGILEGLCSHYIVSQELPLHAVENELFENLKRHITDYMPGLLLKMLPAQRQRARNVSLDADVERQNTSVVSSLDNAQNGVQPEDKELQAALLSLCFTVYHKMIDKEDDLAPLLDAVRLKDPQFNLPERLIELVERNSDSTVVDCLRIVKYTAKMAKSMIRHKHFYSDQDLGRLTNSLDKACRDMSHVDAFEHLSGGDGTDTLSTLVQEARKLLHPMEQRQKPEVSIKGKEYEITEQGQSSSGSSESDILGYLCVLFREEEQQPEVSSKEKIV</sequence>
<dbReference type="Gramene" id="TraesLAC7D03G04218890.1">
    <property type="protein sequence ID" value="TraesLAC7D03G04218890.1"/>
    <property type="gene ID" value="TraesLAC7D03G04218890"/>
</dbReference>
<reference evidence="2" key="1">
    <citation type="submission" date="2018-08" db="EMBL/GenBank/DDBJ databases">
        <authorList>
            <person name="Rossello M."/>
        </authorList>
    </citation>
    <scope>NUCLEOTIDE SEQUENCE [LARGE SCALE GENOMIC DNA]</scope>
    <source>
        <strain evidence="2">cv. Chinese Spring</strain>
    </source>
</reference>
<dbReference type="OrthoDB" id="718579at2759"/>
<dbReference type="PANTHER" id="PTHR33115">
    <property type="entry name" value="ARM REPEAT SUPERFAMILY PROTEIN"/>
    <property type="match status" value="1"/>
</dbReference>
<gene>
    <name evidence="2" type="primary">LOC123168186</name>
</gene>
<dbReference type="Gramene" id="TraesJUL7D03G04315200.2">
    <property type="protein sequence ID" value="TraesJUL7D03G04315200.2"/>
    <property type="gene ID" value="TraesJUL7D03G04315200"/>
</dbReference>
<dbReference type="Gramene" id="TraesRN7D0100009500.2">
    <property type="protein sequence ID" value="TraesRN7D0100009500.2"/>
    <property type="gene ID" value="TraesRN7D0100009500"/>
</dbReference>
<dbReference type="Proteomes" id="UP000019116">
    <property type="component" value="Chromosome 7D"/>
</dbReference>
<dbReference type="Gramene" id="TraesSTA7D03G04265860.2">
    <property type="protein sequence ID" value="TraesSTA7D03G04265860.2"/>
    <property type="gene ID" value="TraesSTA7D03G04265860"/>
</dbReference>
<keyword evidence="3" id="KW-1185">Reference proteome</keyword>
<feature type="transmembrane region" description="Helical" evidence="1">
    <location>
        <begin position="166"/>
        <end position="189"/>
    </location>
</feature>
<dbReference type="Gramene" id="TraesCS7D03G0008400.2">
    <property type="protein sequence ID" value="TraesCS7D03G0008400.2.CDS"/>
    <property type="gene ID" value="TraesCS7D03G0008400"/>
</dbReference>